<evidence type="ECO:0000256" key="1">
    <source>
        <dbReference type="SAM" id="MobiDB-lite"/>
    </source>
</evidence>
<dbReference type="InterPro" id="IPR012677">
    <property type="entry name" value="Nucleotide-bd_a/b_plait_sf"/>
</dbReference>
<proteinExistence type="predicted"/>
<comment type="caution">
    <text evidence="2">The sequence shown here is derived from an EMBL/GenBank/DDBJ whole genome shotgun (WGS) entry which is preliminary data.</text>
</comment>
<dbReference type="Gene3D" id="3.30.70.330">
    <property type="match status" value="1"/>
</dbReference>
<dbReference type="SUPFAM" id="SSF54928">
    <property type="entry name" value="RNA-binding domain, RBD"/>
    <property type="match status" value="1"/>
</dbReference>
<evidence type="ECO:0000313" key="3">
    <source>
        <dbReference type="Proteomes" id="UP001396334"/>
    </source>
</evidence>
<evidence type="ECO:0000313" key="2">
    <source>
        <dbReference type="EMBL" id="KAK8998073.1"/>
    </source>
</evidence>
<dbReference type="Proteomes" id="UP001396334">
    <property type="component" value="Unassembled WGS sequence"/>
</dbReference>
<feature type="compositionally biased region" description="Basic and acidic residues" evidence="1">
    <location>
        <begin position="47"/>
        <end position="58"/>
    </location>
</feature>
<accession>A0ABR2QBM0</accession>
<dbReference type="EMBL" id="JBBPBN010000042">
    <property type="protein sequence ID" value="KAK8998073.1"/>
    <property type="molecule type" value="Genomic_DNA"/>
</dbReference>
<keyword evidence="3" id="KW-1185">Reference proteome</keyword>
<sequence length="95" mass="11212">MDQVNQKRQENQEANKNQDNKESENDKKSQATPQEEKQSMKGQESQETPREHDSLRNREVSLFVENIPSRMHWKGLWYLFLKYGDVVASFIAQAE</sequence>
<dbReference type="InterPro" id="IPR035979">
    <property type="entry name" value="RBD_domain_sf"/>
</dbReference>
<reference evidence="2 3" key="1">
    <citation type="journal article" date="2024" name="G3 (Bethesda)">
        <title>Genome assembly of Hibiscus sabdariffa L. provides insights into metabolisms of medicinal natural products.</title>
        <authorList>
            <person name="Kim T."/>
        </authorList>
    </citation>
    <scope>NUCLEOTIDE SEQUENCE [LARGE SCALE GENOMIC DNA]</scope>
    <source>
        <strain evidence="2">TK-2024</strain>
        <tissue evidence="2">Old leaves</tissue>
    </source>
</reference>
<feature type="compositionally biased region" description="Basic and acidic residues" evidence="1">
    <location>
        <begin position="1"/>
        <end position="39"/>
    </location>
</feature>
<organism evidence="2 3">
    <name type="scientific">Hibiscus sabdariffa</name>
    <name type="common">roselle</name>
    <dbReference type="NCBI Taxonomy" id="183260"/>
    <lineage>
        <taxon>Eukaryota</taxon>
        <taxon>Viridiplantae</taxon>
        <taxon>Streptophyta</taxon>
        <taxon>Embryophyta</taxon>
        <taxon>Tracheophyta</taxon>
        <taxon>Spermatophyta</taxon>
        <taxon>Magnoliopsida</taxon>
        <taxon>eudicotyledons</taxon>
        <taxon>Gunneridae</taxon>
        <taxon>Pentapetalae</taxon>
        <taxon>rosids</taxon>
        <taxon>malvids</taxon>
        <taxon>Malvales</taxon>
        <taxon>Malvaceae</taxon>
        <taxon>Malvoideae</taxon>
        <taxon>Hibiscus</taxon>
    </lineage>
</organism>
<gene>
    <name evidence="2" type="ORF">V6N11_012605</name>
</gene>
<name>A0ABR2QBM0_9ROSI</name>
<protein>
    <recommendedName>
        <fullName evidence="4">RRM domain-containing protein</fullName>
    </recommendedName>
</protein>
<evidence type="ECO:0008006" key="4">
    <source>
        <dbReference type="Google" id="ProtNLM"/>
    </source>
</evidence>
<feature type="region of interest" description="Disordered" evidence="1">
    <location>
        <begin position="1"/>
        <end position="58"/>
    </location>
</feature>